<dbReference type="CDD" id="cd22533">
    <property type="entry name" value="KH-II_YlqC-like"/>
    <property type="match status" value="1"/>
</dbReference>
<keyword evidence="3" id="KW-0143">Chaperone</keyword>
<dbReference type="RefSeq" id="WP_125713052.1">
    <property type="nucleotide sequence ID" value="NZ_JBHTOP010000026.1"/>
</dbReference>
<name>A0ABW4J9E2_9LACO</name>
<comment type="subunit">
    <text evidence="3">Forms a complex with KhpB.</text>
</comment>
<dbReference type="InterPro" id="IPR020627">
    <property type="entry name" value="KhpA"/>
</dbReference>
<organism evidence="4 5">
    <name type="scientific">Agrilactobacillus yilanensis</name>
    <dbReference type="NCBI Taxonomy" id="2485997"/>
    <lineage>
        <taxon>Bacteria</taxon>
        <taxon>Bacillati</taxon>
        <taxon>Bacillota</taxon>
        <taxon>Bacilli</taxon>
        <taxon>Lactobacillales</taxon>
        <taxon>Lactobacillaceae</taxon>
        <taxon>Agrilactobacillus</taxon>
    </lineage>
</organism>
<keyword evidence="5" id="KW-1185">Reference proteome</keyword>
<dbReference type="Proteomes" id="UP001597267">
    <property type="component" value="Unassembled WGS sequence"/>
</dbReference>
<evidence type="ECO:0000256" key="2">
    <source>
        <dbReference type="ARBA" id="ARBA00022884"/>
    </source>
</evidence>
<gene>
    <name evidence="3" type="primary">khpA</name>
    <name evidence="4" type="ORF">ACFQ5M_12010</name>
</gene>
<evidence type="ECO:0000313" key="4">
    <source>
        <dbReference type="EMBL" id="MFD1672827.1"/>
    </source>
</evidence>
<dbReference type="Gene3D" id="3.30.300.20">
    <property type="match status" value="1"/>
</dbReference>
<sequence>MVDITKLIEVIVKPMCSHPESIQIKQHESDKFIEFDLKLDPDDVGRIIGRQGRVVQSIRNIVYAAKADYNKRVRLNII</sequence>
<accession>A0ABW4J9E2</accession>
<dbReference type="InterPro" id="IPR015946">
    <property type="entry name" value="KH_dom-like_a/b"/>
</dbReference>
<evidence type="ECO:0000256" key="1">
    <source>
        <dbReference type="ARBA" id="ARBA00022490"/>
    </source>
</evidence>
<dbReference type="PANTHER" id="PTHR34654">
    <property type="entry name" value="UPF0109 PROTEIN SCO5592"/>
    <property type="match status" value="1"/>
</dbReference>
<keyword evidence="3" id="KW-0133">Cell shape</keyword>
<keyword evidence="3" id="KW-0961">Cell wall biogenesis/degradation</keyword>
<keyword evidence="2 3" id="KW-0694">RNA-binding</keyword>
<dbReference type="HAMAP" id="MF_00088">
    <property type="entry name" value="KhpA"/>
    <property type="match status" value="1"/>
</dbReference>
<dbReference type="PROSITE" id="PS50084">
    <property type="entry name" value="KH_TYPE_1"/>
    <property type="match status" value="1"/>
</dbReference>
<keyword evidence="1 3" id="KW-0963">Cytoplasm</keyword>
<dbReference type="Pfam" id="PF13083">
    <property type="entry name" value="KH_KhpA-B"/>
    <property type="match status" value="1"/>
</dbReference>
<protein>
    <recommendedName>
        <fullName evidence="3">RNA-binding protein KhpA</fullName>
    </recommendedName>
    <alternativeName>
        <fullName evidence="3">KH-domain protein A</fullName>
    </alternativeName>
</protein>
<comment type="similarity">
    <text evidence="3">Belongs to the KhpA RNA-binding protein family.</text>
</comment>
<evidence type="ECO:0000256" key="3">
    <source>
        <dbReference type="HAMAP-Rule" id="MF_00088"/>
    </source>
</evidence>
<comment type="caution">
    <text evidence="4">The sequence shown here is derived from an EMBL/GenBank/DDBJ whole genome shotgun (WGS) entry which is preliminary data.</text>
</comment>
<dbReference type="EMBL" id="JBHTOP010000026">
    <property type="protein sequence ID" value="MFD1672827.1"/>
    <property type="molecule type" value="Genomic_DNA"/>
</dbReference>
<proteinExistence type="inferred from homology"/>
<dbReference type="PANTHER" id="PTHR34654:SF1">
    <property type="entry name" value="RNA-BINDING PROTEIN KHPA"/>
    <property type="match status" value="1"/>
</dbReference>
<evidence type="ECO:0000313" key="5">
    <source>
        <dbReference type="Proteomes" id="UP001597267"/>
    </source>
</evidence>
<reference evidence="5" key="1">
    <citation type="journal article" date="2019" name="Int. J. Syst. Evol. Microbiol.">
        <title>The Global Catalogue of Microorganisms (GCM) 10K type strain sequencing project: providing services to taxonomists for standard genome sequencing and annotation.</title>
        <authorList>
            <consortium name="The Broad Institute Genomics Platform"/>
            <consortium name="The Broad Institute Genome Sequencing Center for Infectious Disease"/>
            <person name="Wu L."/>
            <person name="Ma J."/>
        </authorList>
    </citation>
    <scope>NUCLEOTIDE SEQUENCE [LARGE SCALE GENOMIC DNA]</scope>
    <source>
        <strain evidence="5">CCM 8896</strain>
    </source>
</reference>
<comment type="function">
    <text evidence="3">A probable RNA chaperone. Forms a complex with KhpB which binds to cellular RNA and controls its expression. Plays a role in peptidoglycan (PG) homeostasis and cell length regulation.</text>
</comment>
<comment type="subcellular location">
    <subcellularLocation>
        <location evidence="3">Cytoplasm</location>
    </subcellularLocation>
</comment>